<dbReference type="NCBIfam" id="NF006992">
    <property type="entry name" value="PRK09457.1"/>
    <property type="match status" value="1"/>
</dbReference>
<evidence type="ECO:0000313" key="8">
    <source>
        <dbReference type="EMBL" id="MEW9855033.1"/>
    </source>
</evidence>
<evidence type="ECO:0000256" key="4">
    <source>
        <dbReference type="PROSITE-ProRule" id="PRU10007"/>
    </source>
</evidence>
<keyword evidence="2 5" id="KW-0560">Oxidoreductase</keyword>
<evidence type="ECO:0000256" key="2">
    <source>
        <dbReference type="ARBA" id="ARBA00023002"/>
    </source>
</evidence>
<dbReference type="Proteomes" id="UP001556118">
    <property type="component" value="Unassembled WGS sequence"/>
</dbReference>
<feature type="region of interest" description="Disordered" evidence="6">
    <location>
        <begin position="1"/>
        <end position="32"/>
    </location>
</feature>
<evidence type="ECO:0000256" key="3">
    <source>
        <dbReference type="ARBA" id="ARBA00023027"/>
    </source>
</evidence>
<proteinExistence type="inferred from homology"/>
<dbReference type="EMBL" id="JBFNXR010000021">
    <property type="protein sequence ID" value="MEW9855033.1"/>
    <property type="molecule type" value="Genomic_DNA"/>
</dbReference>
<dbReference type="PROSITE" id="PS00687">
    <property type="entry name" value="ALDEHYDE_DEHYDR_GLU"/>
    <property type="match status" value="1"/>
</dbReference>
<dbReference type="InterPro" id="IPR016162">
    <property type="entry name" value="Ald_DH_N"/>
</dbReference>
<organism evidence="8 9">
    <name type="scientific">Novosphingobium rhizovicinum</name>
    <dbReference type="NCBI Taxonomy" id="3228928"/>
    <lineage>
        <taxon>Bacteria</taxon>
        <taxon>Pseudomonadati</taxon>
        <taxon>Pseudomonadota</taxon>
        <taxon>Alphaproteobacteria</taxon>
        <taxon>Sphingomonadales</taxon>
        <taxon>Sphingomonadaceae</taxon>
        <taxon>Novosphingobium</taxon>
    </lineage>
</organism>
<dbReference type="InterPro" id="IPR029510">
    <property type="entry name" value="Ald_DH_CS_GLU"/>
</dbReference>
<evidence type="ECO:0000256" key="1">
    <source>
        <dbReference type="ARBA" id="ARBA00022503"/>
    </source>
</evidence>
<accession>A0ABV3RAD0</accession>
<name>A0ABV3RAD0_9SPHN</name>
<dbReference type="InterPro" id="IPR017649">
    <property type="entry name" value="SuccinylGlu_semiald_DH_AstD"/>
</dbReference>
<dbReference type="Pfam" id="PF00171">
    <property type="entry name" value="Aldedh"/>
    <property type="match status" value="1"/>
</dbReference>
<gene>
    <name evidence="8" type="ORF">ABUH87_07540</name>
</gene>
<dbReference type="InterPro" id="IPR015590">
    <property type="entry name" value="Aldehyde_DH_dom"/>
</dbReference>
<keyword evidence="3" id="KW-0520">NAD</keyword>
<feature type="active site" evidence="4">
    <location>
        <position position="250"/>
    </location>
</feature>
<comment type="similarity">
    <text evidence="5">Belongs to the aldehyde dehydrogenase family.</text>
</comment>
<dbReference type="PROSITE" id="PS00070">
    <property type="entry name" value="ALDEHYDE_DEHYDR_CYS"/>
    <property type="match status" value="1"/>
</dbReference>
<dbReference type="InterPro" id="IPR016163">
    <property type="entry name" value="Ald_DH_C"/>
</dbReference>
<dbReference type="GO" id="GO:0043824">
    <property type="term" value="F:succinylglutamate-semialdehyde dehydrogenase activity"/>
    <property type="evidence" value="ECO:0007669"/>
    <property type="project" value="UniProtKB-EC"/>
</dbReference>
<dbReference type="InterPro" id="IPR016161">
    <property type="entry name" value="Ald_DH/histidinol_DH"/>
</dbReference>
<evidence type="ECO:0000259" key="7">
    <source>
        <dbReference type="Pfam" id="PF00171"/>
    </source>
</evidence>
<dbReference type="SUPFAM" id="SSF53720">
    <property type="entry name" value="ALDH-like"/>
    <property type="match status" value="1"/>
</dbReference>
<reference evidence="8 9" key="1">
    <citation type="submission" date="2024-06" db="EMBL/GenBank/DDBJ databases">
        <title>Novosphingobium rhizovicinus M1R2S20.</title>
        <authorList>
            <person name="Sun J.-Q."/>
        </authorList>
    </citation>
    <scope>NUCLEOTIDE SEQUENCE [LARGE SCALE GENOMIC DNA]</scope>
    <source>
        <strain evidence="8 9">M1R2S20</strain>
    </source>
</reference>
<evidence type="ECO:0000313" key="9">
    <source>
        <dbReference type="Proteomes" id="UP001556118"/>
    </source>
</evidence>
<protein>
    <submittedName>
        <fullName evidence="8">Succinylglutamate-semialdehyde dehydrogenase</fullName>
        <ecNumber evidence="8">1.2.1.71</ecNumber>
    </submittedName>
</protein>
<dbReference type="Gene3D" id="3.40.605.10">
    <property type="entry name" value="Aldehyde Dehydrogenase, Chain A, domain 1"/>
    <property type="match status" value="1"/>
</dbReference>
<dbReference type="PANTHER" id="PTHR11699">
    <property type="entry name" value="ALDEHYDE DEHYDROGENASE-RELATED"/>
    <property type="match status" value="1"/>
</dbReference>
<evidence type="ECO:0000256" key="6">
    <source>
        <dbReference type="SAM" id="MobiDB-lite"/>
    </source>
</evidence>
<dbReference type="EC" id="1.2.1.71" evidence="8"/>
<evidence type="ECO:0000256" key="5">
    <source>
        <dbReference type="RuleBase" id="RU003345"/>
    </source>
</evidence>
<dbReference type="RefSeq" id="WP_367771991.1">
    <property type="nucleotide sequence ID" value="NZ_JBFNXR010000021.1"/>
</dbReference>
<keyword evidence="1" id="KW-0056">Arginine metabolism</keyword>
<dbReference type="InterPro" id="IPR016160">
    <property type="entry name" value="Ald_DH_CS_CYS"/>
</dbReference>
<feature type="domain" description="Aldehyde dehydrogenase" evidence="7">
    <location>
        <begin position="22"/>
        <end position="467"/>
    </location>
</feature>
<dbReference type="Gene3D" id="3.40.309.10">
    <property type="entry name" value="Aldehyde Dehydrogenase, Chain A, domain 2"/>
    <property type="match status" value="1"/>
</dbReference>
<comment type="caution">
    <text evidence="8">The sequence shown here is derived from an EMBL/GenBank/DDBJ whole genome shotgun (WGS) entry which is preliminary data.</text>
</comment>
<sequence>MDGASTHASEVGKERGLLRPSAAREIVSHEPATGSEIWRGQVSDVDEMVSRARRAWSDWAAQPLSTRMELVRRFANEVRKEAERLATTIARETGKPMWEAQAEVDSVLAKVETSIRAYAERTAQRRLDSAMQGTMALRHKPHGVLAVLGPFNLPAHLPCAHIIPALIAGNAVIFKASERTPATGELLTRCFHRAGIAAAVVQLCIGGPDEGQKLVVHEGVDGILFTGSASTGIAINRKLAARPDKLVALEMGGNNPLVVWDTPKISDAAAIIVQSAFTSAGQRCTAARRLIVKSSMYDAVIAEVKALADRVIFGAPFDTPAPFMGPVIDNAAADGLCDSFVYLLSHGGRAIKHLVRPDENLPFLSPSIIDVTAMNDRPDVELFGPILQIVRIDDLDEAIAEANNSRFGLVAGLIGGTPPEYNRFWANVRAGIVNWNRPTVGPSHAAPVGGVGLSGNHRPSGYYAADYCAYPVASGEMEQPRATIGVGLR</sequence>
<keyword evidence="9" id="KW-1185">Reference proteome</keyword>
<dbReference type="CDD" id="cd07095">
    <property type="entry name" value="ALDH_SGSD_AstD"/>
    <property type="match status" value="1"/>
</dbReference>